<sequence length="444" mass="49305">MGYWLPTLAPAVLRDGAFVPEENDVMAGDGLSDDLGRVGDPVAERVVADLVAEDRLGEVNRLLREWRSNDQQIPEGLPAGLREFLEQARRAVPEWADQTRLRRVREFFEDDGIHIGAALALGSMALAYAVPLGAKMMSLTHRLRYPERRMANTAQFVFDLMRPDPFGPNSQFVVSAVKVRLIHATIRHHLRASGSWDEENDKVPASQEHLLIVWLALSVQVIDFLGRLRVTVTEQEAEDYLHTWRVAGTYLGIRAEAMPDTIAQARHVLADALARGGGPSPEGAELTRHLLALYADAVPGRLFDGIVPAYLRHLIGKDIAEWLEVPSSRFWQVALGGYLFVVGLVEKVEDRSRIGRWVLDKAGQLIYDLEFRILTQGKSTHLELPLELAGYNPAPLQAAAMAPVERAGEEPVIPVEELMAETVPEPRDSTEHDPATAQEPTTRS</sequence>
<dbReference type="Proteomes" id="UP001595833">
    <property type="component" value="Unassembled WGS sequence"/>
</dbReference>
<accession>A0ABV9Y0L1</accession>
<dbReference type="RefSeq" id="WP_344039762.1">
    <property type="nucleotide sequence ID" value="NZ_BAAAKE010000018.1"/>
</dbReference>
<dbReference type="PANTHER" id="PTHR37539:SF1">
    <property type="entry name" value="ER-BOUND OXYGENASE MPAB_MPAB'_RUBBER OXYGENASE CATALYTIC DOMAIN-CONTAINING PROTEIN"/>
    <property type="match status" value="1"/>
</dbReference>
<evidence type="ECO:0000256" key="2">
    <source>
        <dbReference type="SAM" id="Phobius"/>
    </source>
</evidence>
<dbReference type="EC" id="1.-.-.-" evidence="4"/>
<organism evidence="4 5">
    <name type="scientific">Saccharothrix xinjiangensis</name>
    <dbReference type="NCBI Taxonomy" id="204798"/>
    <lineage>
        <taxon>Bacteria</taxon>
        <taxon>Bacillati</taxon>
        <taxon>Actinomycetota</taxon>
        <taxon>Actinomycetes</taxon>
        <taxon>Pseudonocardiales</taxon>
        <taxon>Pseudonocardiaceae</taxon>
        <taxon>Saccharothrix</taxon>
    </lineage>
</organism>
<evidence type="ECO:0000256" key="1">
    <source>
        <dbReference type="SAM" id="MobiDB-lite"/>
    </source>
</evidence>
<dbReference type="InterPro" id="IPR037473">
    <property type="entry name" value="Lcp-like"/>
</dbReference>
<keyword evidence="2" id="KW-1133">Transmembrane helix</keyword>
<evidence type="ECO:0000313" key="4">
    <source>
        <dbReference type="EMBL" id="MFC5055956.1"/>
    </source>
</evidence>
<dbReference type="EMBL" id="JBHSJB010000017">
    <property type="protein sequence ID" value="MFC5055956.1"/>
    <property type="molecule type" value="Genomic_DNA"/>
</dbReference>
<feature type="domain" description="ER-bound oxygenase mpaB/mpaB'/Rubber oxygenase catalytic" evidence="3">
    <location>
        <begin position="115"/>
        <end position="339"/>
    </location>
</feature>
<keyword evidence="2" id="KW-0472">Membrane</keyword>
<protein>
    <submittedName>
        <fullName evidence="4">Oxygenase MpaB family protein</fullName>
        <ecNumber evidence="4">1.-.-.-</ecNumber>
    </submittedName>
</protein>
<keyword evidence="2" id="KW-0812">Transmembrane</keyword>
<dbReference type="InterPro" id="IPR018713">
    <property type="entry name" value="MPAB/Lcp_cat_dom"/>
</dbReference>
<keyword evidence="4" id="KW-0560">Oxidoreductase</keyword>
<name>A0ABV9Y0L1_9PSEU</name>
<evidence type="ECO:0000313" key="5">
    <source>
        <dbReference type="Proteomes" id="UP001595833"/>
    </source>
</evidence>
<keyword evidence="5" id="KW-1185">Reference proteome</keyword>
<evidence type="ECO:0000259" key="3">
    <source>
        <dbReference type="Pfam" id="PF09995"/>
    </source>
</evidence>
<gene>
    <name evidence="4" type="ORF">ACFPFM_19635</name>
</gene>
<comment type="caution">
    <text evidence="4">The sequence shown here is derived from an EMBL/GenBank/DDBJ whole genome shotgun (WGS) entry which is preliminary data.</text>
</comment>
<reference evidence="5" key="1">
    <citation type="journal article" date="2019" name="Int. J. Syst. Evol. Microbiol.">
        <title>The Global Catalogue of Microorganisms (GCM) 10K type strain sequencing project: providing services to taxonomists for standard genome sequencing and annotation.</title>
        <authorList>
            <consortium name="The Broad Institute Genomics Platform"/>
            <consortium name="The Broad Institute Genome Sequencing Center for Infectious Disease"/>
            <person name="Wu L."/>
            <person name="Ma J."/>
        </authorList>
    </citation>
    <scope>NUCLEOTIDE SEQUENCE [LARGE SCALE GENOMIC DNA]</scope>
    <source>
        <strain evidence="5">KCTC 12848</strain>
    </source>
</reference>
<feature type="transmembrane region" description="Helical" evidence="2">
    <location>
        <begin position="113"/>
        <end position="134"/>
    </location>
</feature>
<feature type="region of interest" description="Disordered" evidence="1">
    <location>
        <begin position="420"/>
        <end position="444"/>
    </location>
</feature>
<dbReference type="Pfam" id="PF09995">
    <property type="entry name" value="MPAB_Lcp_cat"/>
    <property type="match status" value="1"/>
</dbReference>
<dbReference type="GO" id="GO:0016491">
    <property type="term" value="F:oxidoreductase activity"/>
    <property type="evidence" value="ECO:0007669"/>
    <property type="project" value="UniProtKB-KW"/>
</dbReference>
<proteinExistence type="predicted"/>
<dbReference type="PANTHER" id="PTHR37539">
    <property type="entry name" value="SECRETED PROTEIN-RELATED"/>
    <property type="match status" value="1"/>
</dbReference>
<feature type="compositionally biased region" description="Basic and acidic residues" evidence="1">
    <location>
        <begin position="424"/>
        <end position="434"/>
    </location>
</feature>